<dbReference type="GO" id="GO:0046872">
    <property type="term" value="F:metal ion binding"/>
    <property type="evidence" value="ECO:0007669"/>
    <property type="project" value="UniProtKB-KW"/>
</dbReference>
<evidence type="ECO:0000256" key="6">
    <source>
        <dbReference type="ARBA" id="ARBA00023014"/>
    </source>
</evidence>
<dbReference type="Pfam" id="PF03167">
    <property type="entry name" value="UDG"/>
    <property type="match status" value="1"/>
</dbReference>
<dbReference type="PANTHER" id="PTHR33693:SF3">
    <property type="entry name" value="TYPE-5 URACIL-DNA GLYCOSYLASE"/>
    <property type="match status" value="1"/>
</dbReference>
<evidence type="ECO:0000256" key="3">
    <source>
        <dbReference type="ARBA" id="ARBA00022763"/>
    </source>
</evidence>
<keyword evidence="7" id="KW-0234">DNA repair</keyword>
<dbReference type="InterPro" id="IPR005122">
    <property type="entry name" value="Uracil-DNA_glycosylase-like"/>
</dbReference>
<name>A0A4R5PJT6_9HYPH</name>
<sequence>MKRTDPPRDCTRCPRLRAYVRRSRKAHPDWFNAPVPTWYPPCGPNSVKTLVLGLAPGLKGANRTGRAFTGDASGELLFSTLIKSGFAAGDFANRPDDGLRLIDTAITNAVRCVPPGNHPSGAEIANCRTFLQASLTGMPNLRAIVTLGKIAHDSLVRALDARAAEHPFGHANTSEIDGIRIFASYHCSRYNVNTGRLTPAMLERVFAGVADYLG</sequence>
<evidence type="ECO:0000256" key="2">
    <source>
        <dbReference type="ARBA" id="ARBA00022723"/>
    </source>
</evidence>
<organism evidence="11 12">
    <name type="scientific">Pseudohoeflea suaedae</name>
    <dbReference type="NCBI Taxonomy" id="877384"/>
    <lineage>
        <taxon>Bacteria</taxon>
        <taxon>Pseudomonadati</taxon>
        <taxon>Pseudomonadota</taxon>
        <taxon>Alphaproteobacteria</taxon>
        <taxon>Hyphomicrobiales</taxon>
        <taxon>Rhizobiaceae</taxon>
        <taxon>Pseudohoeflea</taxon>
    </lineage>
</organism>
<dbReference type="SUPFAM" id="SSF52141">
    <property type="entry name" value="Uracil-DNA glycosylase-like"/>
    <property type="match status" value="1"/>
</dbReference>
<proteinExistence type="inferred from homology"/>
<evidence type="ECO:0000256" key="8">
    <source>
        <dbReference type="ARBA" id="ARBA00023779"/>
    </source>
</evidence>
<dbReference type="InterPro" id="IPR051536">
    <property type="entry name" value="UDG_Type-4/5"/>
</dbReference>
<evidence type="ECO:0000256" key="9">
    <source>
        <dbReference type="ARBA" id="ARBA00023887"/>
    </source>
</evidence>
<keyword evidence="4" id="KW-0378">Hydrolase</keyword>
<dbReference type="Proteomes" id="UP000295131">
    <property type="component" value="Unassembled WGS sequence"/>
</dbReference>
<gene>
    <name evidence="11" type="ORF">E2A64_11015</name>
</gene>
<dbReference type="OrthoDB" id="9787663at2"/>
<dbReference type="InterPro" id="IPR036895">
    <property type="entry name" value="Uracil-DNA_glycosylase-like_sf"/>
</dbReference>
<comment type="caution">
    <text evidence="11">The sequence shown here is derived from an EMBL/GenBank/DDBJ whole genome shotgun (WGS) entry which is preliminary data.</text>
</comment>
<keyword evidence="2" id="KW-0479">Metal-binding</keyword>
<dbReference type="InterPro" id="IPR044147">
    <property type="entry name" value="UdgB-like"/>
</dbReference>
<feature type="domain" description="Uracil-DNA glycosylase-like" evidence="10">
    <location>
        <begin position="40"/>
        <end position="206"/>
    </location>
</feature>
<evidence type="ECO:0000313" key="12">
    <source>
        <dbReference type="Proteomes" id="UP000295131"/>
    </source>
</evidence>
<evidence type="ECO:0000256" key="1">
    <source>
        <dbReference type="ARBA" id="ARBA00022485"/>
    </source>
</evidence>
<keyword evidence="6" id="KW-0411">Iron-sulfur</keyword>
<keyword evidence="3" id="KW-0227">DNA damage</keyword>
<dbReference type="SMART" id="SM00987">
    <property type="entry name" value="UreE_C"/>
    <property type="match status" value="1"/>
</dbReference>
<dbReference type="SMART" id="SM00986">
    <property type="entry name" value="UDG"/>
    <property type="match status" value="1"/>
</dbReference>
<dbReference type="GO" id="GO:0033958">
    <property type="term" value="F:DNA-deoxyinosine glycosylase activity"/>
    <property type="evidence" value="ECO:0007669"/>
    <property type="project" value="InterPro"/>
</dbReference>
<dbReference type="Gene3D" id="3.40.470.10">
    <property type="entry name" value="Uracil-DNA glycosylase-like domain"/>
    <property type="match status" value="1"/>
</dbReference>
<reference evidence="11 12" key="1">
    <citation type="journal article" date="2013" name="Int. J. Syst. Evol. Microbiol.">
        <title>Hoeflea suaedae sp. nov., an endophytic bacterium isolated from the root of the halophyte Suaeda maritima.</title>
        <authorList>
            <person name="Chung E.J."/>
            <person name="Park J.A."/>
            <person name="Pramanik P."/>
            <person name="Bibi F."/>
            <person name="Jeon C.O."/>
            <person name="Chung Y.R."/>
        </authorList>
    </citation>
    <scope>NUCLEOTIDE SEQUENCE [LARGE SCALE GENOMIC DNA]</scope>
    <source>
        <strain evidence="11 12">YC6898</strain>
    </source>
</reference>
<dbReference type="EMBL" id="SMSI01000002">
    <property type="protein sequence ID" value="TDH35845.1"/>
    <property type="molecule type" value="Genomic_DNA"/>
</dbReference>
<keyword evidence="5" id="KW-0408">Iron</keyword>
<keyword evidence="1" id="KW-0004">4Fe-4S</keyword>
<keyword evidence="12" id="KW-1185">Reference proteome</keyword>
<protein>
    <recommendedName>
        <fullName evidence="9">Type-5 uracil-DNA glycosylase</fullName>
    </recommendedName>
</protein>
<evidence type="ECO:0000256" key="5">
    <source>
        <dbReference type="ARBA" id="ARBA00023004"/>
    </source>
</evidence>
<accession>A0A4R5PJT6</accession>
<evidence type="ECO:0000259" key="10">
    <source>
        <dbReference type="SMART" id="SM00986"/>
    </source>
</evidence>
<dbReference type="PANTHER" id="PTHR33693">
    <property type="entry name" value="TYPE-5 URACIL-DNA GLYCOSYLASE"/>
    <property type="match status" value="1"/>
</dbReference>
<dbReference type="CDD" id="cd10031">
    <property type="entry name" value="UDG-F5_TTUDGB_like"/>
    <property type="match status" value="1"/>
</dbReference>
<dbReference type="AlphaFoldDB" id="A0A4R5PJT6"/>
<comment type="similarity">
    <text evidence="8">Belongs to the uracil-DNA glycosylase (UDG) superfamily. Type 5 (UDGb) family.</text>
</comment>
<evidence type="ECO:0000256" key="7">
    <source>
        <dbReference type="ARBA" id="ARBA00023204"/>
    </source>
</evidence>
<dbReference type="GO" id="GO:0051539">
    <property type="term" value="F:4 iron, 4 sulfur cluster binding"/>
    <property type="evidence" value="ECO:0007669"/>
    <property type="project" value="UniProtKB-KW"/>
</dbReference>
<dbReference type="GO" id="GO:0006284">
    <property type="term" value="P:base-excision repair"/>
    <property type="evidence" value="ECO:0007669"/>
    <property type="project" value="InterPro"/>
</dbReference>
<dbReference type="GO" id="GO:0004844">
    <property type="term" value="F:uracil DNA N-glycosylase activity"/>
    <property type="evidence" value="ECO:0007669"/>
    <property type="project" value="InterPro"/>
</dbReference>
<evidence type="ECO:0000313" key="11">
    <source>
        <dbReference type="EMBL" id="TDH35845.1"/>
    </source>
</evidence>
<dbReference type="RefSeq" id="WP_133284545.1">
    <property type="nucleotide sequence ID" value="NZ_SMSI01000002.1"/>
</dbReference>
<evidence type="ECO:0000256" key="4">
    <source>
        <dbReference type="ARBA" id="ARBA00022801"/>
    </source>
</evidence>